<protein>
    <submittedName>
        <fullName evidence="2">Uncharacterized protein</fullName>
    </submittedName>
</protein>
<keyword evidence="3" id="KW-1185">Reference proteome</keyword>
<dbReference type="AlphaFoldDB" id="A0A453CJ75"/>
<evidence type="ECO:0000313" key="3">
    <source>
        <dbReference type="Proteomes" id="UP000015105"/>
    </source>
</evidence>
<reference evidence="3" key="2">
    <citation type="journal article" date="2017" name="Nat. Plants">
        <title>The Aegilops tauschii genome reveals multiple impacts of transposons.</title>
        <authorList>
            <person name="Zhao G."/>
            <person name="Zou C."/>
            <person name="Li K."/>
            <person name="Wang K."/>
            <person name="Li T."/>
            <person name="Gao L."/>
            <person name="Zhang X."/>
            <person name="Wang H."/>
            <person name="Yang Z."/>
            <person name="Liu X."/>
            <person name="Jiang W."/>
            <person name="Mao L."/>
            <person name="Kong X."/>
            <person name="Jiao Y."/>
            <person name="Jia J."/>
        </authorList>
    </citation>
    <scope>NUCLEOTIDE SEQUENCE [LARGE SCALE GENOMIC DNA]</scope>
    <source>
        <strain evidence="3">cv. AL8/78</strain>
    </source>
</reference>
<reference evidence="2" key="3">
    <citation type="journal article" date="2017" name="Nature">
        <title>Genome sequence of the progenitor of the wheat D genome Aegilops tauschii.</title>
        <authorList>
            <person name="Luo M.C."/>
            <person name="Gu Y.Q."/>
            <person name="Puiu D."/>
            <person name="Wang H."/>
            <person name="Twardziok S.O."/>
            <person name="Deal K.R."/>
            <person name="Huo N."/>
            <person name="Zhu T."/>
            <person name="Wang L."/>
            <person name="Wang Y."/>
            <person name="McGuire P.E."/>
            <person name="Liu S."/>
            <person name="Long H."/>
            <person name="Ramasamy R.K."/>
            <person name="Rodriguez J.C."/>
            <person name="Van S.L."/>
            <person name="Yuan L."/>
            <person name="Wang Z."/>
            <person name="Xia Z."/>
            <person name="Xiao L."/>
            <person name="Anderson O.D."/>
            <person name="Ouyang S."/>
            <person name="Liang Y."/>
            <person name="Zimin A.V."/>
            <person name="Pertea G."/>
            <person name="Qi P."/>
            <person name="Bennetzen J.L."/>
            <person name="Dai X."/>
            <person name="Dawson M.W."/>
            <person name="Muller H.G."/>
            <person name="Kugler K."/>
            <person name="Rivarola-Duarte L."/>
            <person name="Spannagl M."/>
            <person name="Mayer K.F.X."/>
            <person name="Lu F.H."/>
            <person name="Bevan M.W."/>
            <person name="Leroy P."/>
            <person name="Li P."/>
            <person name="You F.M."/>
            <person name="Sun Q."/>
            <person name="Liu Z."/>
            <person name="Lyons E."/>
            <person name="Wicker T."/>
            <person name="Salzberg S.L."/>
            <person name="Devos K.M."/>
            <person name="Dvorak J."/>
        </authorList>
    </citation>
    <scope>NUCLEOTIDE SEQUENCE [LARGE SCALE GENOMIC DNA]</scope>
    <source>
        <strain evidence="2">cv. AL8/78</strain>
    </source>
</reference>
<name>A0A453CJ75_AEGTS</name>
<evidence type="ECO:0000256" key="1">
    <source>
        <dbReference type="SAM" id="MobiDB-lite"/>
    </source>
</evidence>
<reference evidence="2" key="4">
    <citation type="submission" date="2019-03" db="UniProtKB">
        <authorList>
            <consortium name="EnsemblPlants"/>
        </authorList>
    </citation>
    <scope>IDENTIFICATION</scope>
</reference>
<dbReference type="EnsemblPlants" id="AET2Gv20861200.16">
    <property type="protein sequence ID" value="AET2Gv20861200.16"/>
    <property type="gene ID" value="AET2Gv20861200"/>
</dbReference>
<dbReference type="Gramene" id="AET2Gv20861200.16">
    <property type="protein sequence ID" value="AET2Gv20861200.16"/>
    <property type="gene ID" value="AET2Gv20861200"/>
</dbReference>
<reference evidence="3" key="1">
    <citation type="journal article" date="2014" name="Science">
        <title>Ancient hybridizations among the ancestral genomes of bread wheat.</title>
        <authorList>
            <consortium name="International Wheat Genome Sequencing Consortium,"/>
            <person name="Marcussen T."/>
            <person name="Sandve S.R."/>
            <person name="Heier L."/>
            <person name="Spannagl M."/>
            <person name="Pfeifer M."/>
            <person name="Jakobsen K.S."/>
            <person name="Wulff B.B."/>
            <person name="Steuernagel B."/>
            <person name="Mayer K.F."/>
            <person name="Olsen O.A."/>
        </authorList>
    </citation>
    <scope>NUCLEOTIDE SEQUENCE [LARGE SCALE GENOMIC DNA]</scope>
    <source>
        <strain evidence="3">cv. AL8/78</strain>
    </source>
</reference>
<accession>A0A453CJ75</accession>
<organism evidence="2 3">
    <name type="scientific">Aegilops tauschii subsp. strangulata</name>
    <name type="common">Goatgrass</name>
    <dbReference type="NCBI Taxonomy" id="200361"/>
    <lineage>
        <taxon>Eukaryota</taxon>
        <taxon>Viridiplantae</taxon>
        <taxon>Streptophyta</taxon>
        <taxon>Embryophyta</taxon>
        <taxon>Tracheophyta</taxon>
        <taxon>Spermatophyta</taxon>
        <taxon>Magnoliopsida</taxon>
        <taxon>Liliopsida</taxon>
        <taxon>Poales</taxon>
        <taxon>Poaceae</taxon>
        <taxon>BOP clade</taxon>
        <taxon>Pooideae</taxon>
        <taxon>Triticodae</taxon>
        <taxon>Triticeae</taxon>
        <taxon>Triticinae</taxon>
        <taxon>Aegilops</taxon>
    </lineage>
</organism>
<evidence type="ECO:0000313" key="2">
    <source>
        <dbReference type="EnsemblPlants" id="AET2Gv20861200.16"/>
    </source>
</evidence>
<reference evidence="2" key="5">
    <citation type="journal article" date="2021" name="G3 (Bethesda)">
        <title>Aegilops tauschii genome assembly Aet v5.0 features greater sequence contiguity and improved annotation.</title>
        <authorList>
            <person name="Wang L."/>
            <person name="Zhu T."/>
            <person name="Rodriguez J.C."/>
            <person name="Deal K.R."/>
            <person name="Dubcovsky J."/>
            <person name="McGuire P.E."/>
            <person name="Lux T."/>
            <person name="Spannagl M."/>
            <person name="Mayer K.F.X."/>
            <person name="Baldrich P."/>
            <person name="Meyers B.C."/>
            <person name="Huo N."/>
            <person name="Gu Y.Q."/>
            <person name="Zhou H."/>
            <person name="Devos K.M."/>
            <person name="Bennetzen J.L."/>
            <person name="Unver T."/>
            <person name="Budak H."/>
            <person name="Gulick P.J."/>
            <person name="Galiba G."/>
            <person name="Kalapos B."/>
            <person name="Nelson D.R."/>
            <person name="Li P."/>
            <person name="You F.M."/>
            <person name="Luo M.C."/>
            <person name="Dvorak J."/>
        </authorList>
    </citation>
    <scope>NUCLEOTIDE SEQUENCE [LARGE SCALE GENOMIC DNA]</scope>
    <source>
        <strain evidence="2">cv. AL8/78</strain>
    </source>
</reference>
<dbReference type="Proteomes" id="UP000015105">
    <property type="component" value="Chromosome 2D"/>
</dbReference>
<feature type="region of interest" description="Disordered" evidence="1">
    <location>
        <begin position="58"/>
        <end position="81"/>
    </location>
</feature>
<sequence>ATAGAECDVLLGHSRNPVGNHGTFQRAQACISKPKNGKFAHATQIRRAAGANRLVGVSHVSPSQGDDPRTTGQGLPRAPRVRGEHAAAAIKCGPNPRRHDRTLLSAFSVSLWHTHWFSVAAMRAWWVCGFLPFLAAAAAAADPAKGNWEPLIRLPTEKGDAPAPAASAAEDGVTKWAVFVAGSSGYGNYRHQVRLC</sequence>
<proteinExistence type="predicted"/>